<organism evidence="1 2">
    <name type="scientific">Conexivisphaera calida</name>
    <dbReference type="NCBI Taxonomy" id="1874277"/>
    <lineage>
        <taxon>Archaea</taxon>
        <taxon>Nitrososphaerota</taxon>
        <taxon>Conexivisphaeria</taxon>
        <taxon>Conexivisphaerales</taxon>
        <taxon>Conexivisphaeraceae</taxon>
        <taxon>Conexivisphaera</taxon>
    </lineage>
</organism>
<evidence type="ECO:0000313" key="2">
    <source>
        <dbReference type="Proteomes" id="UP000509448"/>
    </source>
</evidence>
<proteinExistence type="predicted"/>
<dbReference type="EMBL" id="AP018732">
    <property type="protein sequence ID" value="BBE42765.1"/>
    <property type="molecule type" value="Genomic_DNA"/>
</dbReference>
<accession>A0A4P2VPF1</accession>
<dbReference type="KEGG" id="ccai:NAS2_1378"/>
<evidence type="ECO:0000313" key="1">
    <source>
        <dbReference type="EMBL" id="BBE42765.1"/>
    </source>
</evidence>
<reference evidence="1 2" key="1">
    <citation type="journal article" date="2019" name="ISME J.">
        <title>Isolation and characterization of a thermophilic sulfur- and iron-reducing thaumarchaeote from a terrestrial acidic hot spring.</title>
        <authorList>
            <person name="Kato S."/>
            <person name="Itoh T."/>
            <person name="Yuki M."/>
            <person name="Nagamori M."/>
            <person name="Ohnishi M."/>
            <person name="Uematsu K."/>
            <person name="Suzuki K."/>
            <person name="Takashina T."/>
            <person name="Ohkuma M."/>
        </authorList>
    </citation>
    <scope>NUCLEOTIDE SEQUENCE [LARGE SCALE GENOMIC DNA]</scope>
    <source>
        <strain evidence="1 2">NAS-02</strain>
    </source>
</reference>
<dbReference type="Proteomes" id="UP000509448">
    <property type="component" value="Chromosome"/>
</dbReference>
<dbReference type="RefSeq" id="WP_174448964.1">
    <property type="nucleotide sequence ID" value="NZ_AP018732.1"/>
</dbReference>
<sequence length="147" mass="16348">MRPPNPKEIPEYMPEFLRVGVQMALSIMYDGKLYDDHIDKYPYCRSRRIKRFSREGKVFAYLIAPGRAPEDEEGGRRSVERKGNLIPVKGLQAGVLLQGLRQALPLEGPVLRVRKVWSTDSGPCPCALDGAFLVSGRGDHGVDGHTG</sequence>
<name>A0A4P2VPF1_9ARCH</name>
<dbReference type="AlphaFoldDB" id="A0A4P2VPF1"/>
<keyword evidence="2" id="KW-1185">Reference proteome</keyword>
<dbReference type="GeneID" id="55585190"/>
<protein>
    <submittedName>
        <fullName evidence="1">Uncharacterized protein</fullName>
    </submittedName>
</protein>
<gene>
    <name evidence="1" type="ORF">NAS2_1378</name>
</gene>